<protein>
    <submittedName>
        <fullName evidence="3">Response regulator transcription factor</fullName>
    </submittedName>
</protein>
<keyword evidence="1" id="KW-0597">Phosphoprotein</keyword>
<feature type="domain" description="Response regulatory" evidence="2">
    <location>
        <begin position="2"/>
        <end position="121"/>
    </location>
</feature>
<reference evidence="3" key="1">
    <citation type="submission" date="2023-06" db="EMBL/GenBank/DDBJ databases">
        <title>Genomic of Agaribacillus aureum.</title>
        <authorList>
            <person name="Wang G."/>
        </authorList>
    </citation>
    <scope>NUCLEOTIDE SEQUENCE</scope>
    <source>
        <strain evidence="3">BMA12</strain>
    </source>
</reference>
<dbReference type="SMART" id="SM00448">
    <property type="entry name" value="REC"/>
    <property type="match status" value="1"/>
</dbReference>
<dbReference type="Gene3D" id="2.40.50.1020">
    <property type="entry name" value="LytTr DNA-binding domain"/>
    <property type="match status" value="1"/>
</dbReference>
<evidence type="ECO:0000313" key="4">
    <source>
        <dbReference type="Proteomes" id="UP001172083"/>
    </source>
</evidence>
<evidence type="ECO:0000256" key="1">
    <source>
        <dbReference type="PROSITE-ProRule" id="PRU00169"/>
    </source>
</evidence>
<gene>
    <name evidence="3" type="ORF">QQ020_21725</name>
</gene>
<dbReference type="InterPro" id="IPR046947">
    <property type="entry name" value="LytR-like"/>
</dbReference>
<dbReference type="Gene3D" id="3.40.50.2300">
    <property type="match status" value="1"/>
</dbReference>
<dbReference type="Pfam" id="PF00072">
    <property type="entry name" value="Response_reg"/>
    <property type="match status" value="1"/>
</dbReference>
<proteinExistence type="predicted"/>
<dbReference type="EMBL" id="JAUJEB010000005">
    <property type="protein sequence ID" value="MDN5214713.1"/>
    <property type="molecule type" value="Genomic_DNA"/>
</dbReference>
<evidence type="ECO:0000259" key="2">
    <source>
        <dbReference type="PROSITE" id="PS50110"/>
    </source>
</evidence>
<dbReference type="RefSeq" id="WP_346760053.1">
    <property type="nucleotide sequence ID" value="NZ_JAUJEB010000005.1"/>
</dbReference>
<comment type="caution">
    <text evidence="3">The sequence shown here is derived from an EMBL/GenBank/DDBJ whole genome shotgun (WGS) entry which is preliminary data.</text>
</comment>
<dbReference type="SMART" id="SM00850">
    <property type="entry name" value="LytTR"/>
    <property type="match status" value="1"/>
</dbReference>
<evidence type="ECO:0000313" key="3">
    <source>
        <dbReference type="EMBL" id="MDN5214713.1"/>
    </source>
</evidence>
<dbReference type="SUPFAM" id="SSF52172">
    <property type="entry name" value="CheY-like"/>
    <property type="match status" value="1"/>
</dbReference>
<dbReference type="InterPro" id="IPR001789">
    <property type="entry name" value="Sig_transdc_resp-reg_receiver"/>
</dbReference>
<dbReference type="PANTHER" id="PTHR37299:SF1">
    <property type="entry name" value="STAGE 0 SPORULATION PROTEIN A HOMOLOG"/>
    <property type="match status" value="1"/>
</dbReference>
<name>A0ABT8LEJ1_9BACT</name>
<dbReference type="Proteomes" id="UP001172083">
    <property type="component" value="Unassembled WGS sequence"/>
</dbReference>
<keyword evidence="4" id="KW-1185">Reference proteome</keyword>
<dbReference type="PANTHER" id="PTHR37299">
    <property type="entry name" value="TRANSCRIPTIONAL REGULATOR-RELATED"/>
    <property type="match status" value="1"/>
</dbReference>
<dbReference type="InterPro" id="IPR011006">
    <property type="entry name" value="CheY-like_superfamily"/>
</dbReference>
<accession>A0ABT8LEJ1</accession>
<sequence length="255" mass="29466">MKVLVVEDDANQAARLVRHIKRLLGDDILIAGPYEDFKKVLPHIKQKDISFALIDIQLHDNVYAGINVAEMIQEFLSIPILFISGITDAKVLEKADQVNYSDFLQKPYDFPSLERAISRILNNKYRRRNTVKIAFQPRGRDKYWIKTDRSEYHCVSQQDILCIEAMDHYCRIYVDGHAQPLMVKASLKGDIMEYGLATNSHFFRLSRSLVINLEKVEKVEGNVVHIRGLQLTRNRNVVIPKDKRKVVFQALGIPY</sequence>
<dbReference type="PROSITE" id="PS50110">
    <property type="entry name" value="RESPONSE_REGULATORY"/>
    <property type="match status" value="1"/>
</dbReference>
<dbReference type="InterPro" id="IPR007492">
    <property type="entry name" value="LytTR_DNA-bd_dom"/>
</dbReference>
<organism evidence="3 4">
    <name type="scientific">Agaribacillus aureus</name>
    <dbReference type="NCBI Taxonomy" id="3051825"/>
    <lineage>
        <taxon>Bacteria</taxon>
        <taxon>Pseudomonadati</taxon>
        <taxon>Bacteroidota</taxon>
        <taxon>Cytophagia</taxon>
        <taxon>Cytophagales</taxon>
        <taxon>Splendidivirgaceae</taxon>
        <taxon>Agaribacillus</taxon>
    </lineage>
</organism>
<dbReference type="Pfam" id="PF04397">
    <property type="entry name" value="LytTR"/>
    <property type="match status" value="1"/>
</dbReference>
<feature type="modified residue" description="4-aspartylphosphate" evidence="1">
    <location>
        <position position="55"/>
    </location>
</feature>